<dbReference type="eggNOG" id="COG2259">
    <property type="taxonomic scope" value="Bacteria"/>
</dbReference>
<evidence type="ECO:0000313" key="8">
    <source>
        <dbReference type="EMBL" id="ACY96802.1"/>
    </source>
</evidence>
<evidence type="ECO:0000256" key="6">
    <source>
        <dbReference type="ARBA" id="ARBA00023136"/>
    </source>
</evidence>
<keyword evidence="4 7" id="KW-0812">Transmembrane</keyword>
<sequence>MIFLDRFSGPVLSLFRMVIGFMFLVHGTASMFGVFGGNRGTGRAVEFLAWPSWWAALIQVVCGGLVMIGLFSRAGATLASGSMAYAYFVVHQPEALLPVQNHGESAALFCWAFFLVAVLGPGPWSLDALVSRAPRGVAQSQKPVGPAPARTGPLAR</sequence>
<protein>
    <submittedName>
        <fullName evidence="8">DoxX family protein</fullName>
    </submittedName>
</protein>
<feature type="transmembrane region" description="Helical" evidence="7">
    <location>
        <begin position="14"/>
        <end position="35"/>
    </location>
</feature>
<dbReference type="InterPro" id="IPR032808">
    <property type="entry name" value="DoxX"/>
</dbReference>
<evidence type="ECO:0000256" key="5">
    <source>
        <dbReference type="ARBA" id="ARBA00022989"/>
    </source>
</evidence>
<evidence type="ECO:0000313" key="9">
    <source>
        <dbReference type="Proteomes" id="UP000001918"/>
    </source>
</evidence>
<dbReference type="EMBL" id="CP001738">
    <property type="protein sequence ID" value="ACY96802.1"/>
    <property type="molecule type" value="Genomic_DNA"/>
</dbReference>
<keyword evidence="6 7" id="KW-0472">Membrane</keyword>
<dbReference type="AlphaFoldDB" id="D1A9A6"/>
<dbReference type="Pfam" id="PF07681">
    <property type="entry name" value="DoxX"/>
    <property type="match status" value="1"/>
</dbReference>
<dbReference type="KEGG" id="tcu:Tcur_1219"/>
<gene>
    <name evidence="8" type="ordered locus">Tcur_1219</name>
</gene>
<dbReference type="PANTHER" id="PTHR33452:SF4">
    <property type="entry name" value="BLL4328 PROTEIN"/>
    <property type="match status" value="1"/>
</dbReference>
<comment type="similarity">
    <text evidence="2">Belongs to the DoxX family.</text>
</comment>
<dbReference type="GO" id="GO:0005886">
    <property type="term" value="C:plasma membrane"/>
    <property type="evidence" value="ECO:0007669"/>
    <property type="project" value="UniProtKB-SubCell"/>
</dbReference>
<proteinExistence type="inferred from homology"/>
<keyword evidence="3" id="KW-1003">Cell membrane</keyword>
<feature type="transmembrane region" description="Helical" evidence="7">
    <location>
        <begin position="47"/>
        <end position="71"/>
    </location>
</feature>
<dbReference type="PANTHER" id="PTHR33452">
    <property type="entry name" value="OXIDOREDUCTASE CATD-RELATED"/>
    <property type="match status" value="1"/>
</dbReference>
<keyword evidence="9" id="KW-1185">Reference proteome</keyword>
<evidence type="ECO:0000256" key="4">
    <source>
        <dbReference type="ARBA" id="ARBA00022692"/>
    </source>
</evidence>
<keyword evidence="5 7" id="KW-1133">Transmembrane helix</keyword>
<dbReference type="HOGENOM" id="CLU_058421_2_1_11"/>
<dbReference type="Proteomes" id="UP000001918">
    <property type="component" value="Chromosome"/>
</dbReference>
<accession>D1A9A6</accession>
<dbReference type="STRING" id="471852.Tcur_1219"/>
<comment type="subcellular location">
    <subcellularLocation>
        <location evidence="1">Cell membrane</location>
        <topology evidence="1">Multi-pass membrane protein</topology>
    </subcellularLocation>
</comment>
<evidence type="ECO:0000256" key="3">
    <source>
        <dbReference type="ARBA" id="ARBA00022475"/>
    </source>
</evidence>
<organism evidence="8 9">
    <name type="scientific">Thermomonospora curvata (strain ATCC 19995 / DSM 43183 / JCM 3096 / KCTC 9072 / NBRC 15933 / NCIMB 10081 / Henssen B9)</name>
    <dbReference type="NCBI Taxonomy" id="471852"/>
    <lineage>
        <taxon>Bacteria</taxon>
        <taxon>Bacillati</taxon>
        <taxon>Actinomycetota</taxon>
        <taxon>Actinomycetes</taxon>
        <taxon>Streptosporangiales</taxon>
        <taxon>Thermomonosporaceae</taxon>
        <taxon>Thermomonospora</taxon>
    </lineage>
</organism>
<evidence type="ECO:0000256" key="2">
    <source>
        <dbReference type="ARBA" id="ARBA00006679"/>
    </source>
</evidence>
<reference evidence="8 9" key="1">
    <citation type="journal article" date="2011" name="Stand. Genomic Sci.">
        <title>Complete genome sequence of Thermomonospora curvata type strain (B9).</title>
        <authorList>
            <person name="Chertkov O."/>
            <person name="Sikorski J."/>
            <person name="Nolan M."/>
            <person name="Lapidus A."/>
            <person name="Lucas S."/>
            <person name="Del Rio T.G."/>
            <person name="Tice H."/>
            <person name="Cheng J.F."/>
            <person name="Goodwin L."/>
            <person name="Pitluck S."/>
            <person name="Liolios K."/>
            <person name="Ivanova N."/>
            <person name="Mavromatis K."/>
            <person name="Mikhailova N."/>
            <person name="Ovchinnikova G."/>
            <person name="Pati A."/>
            <person name="Chen A."/>
            <person name="Palaniappan K."/>
            <person name="Djao O.D."/>
            <person name="Land M."/>
            <person name="Hauser L."/>
            <person name="Chang Y.J."/>
            <person name="Jeffries C.D."/>
            <person name="Brettin T."/>
            <person name="Han C."/>
            <person name="Detter J.C."/>
            <person name="Rohde M."/>
            <person name="Goker M."/>
            <person name="Woyke T."/>
            <person name="Bristow J."/>
            <person name="Eisen J.A."/>
            <person name="Markowitz V."/>
            <person name="Hugenholtz P."/>
            <person name="Klenk H.P."/>
            <person name="Kyrpides N.C."/>
        </authorList>
    </citation>
    <scope>NUCLEOTIDE SEQUENCE [LARGE SCALE GENOMIC DNA]</scope>
    <source>
        <strain evidence="9">ATCC 19995 / DSM 43183 / JCM 3096 / KCTC 9072 / NBRC 15933 / NCIMB 10081 / Henssen B9</strain>
    </source>
</reference>
<evidence type="ECO:0000256" key="1">
    <source>
        <dbReference type="ARBA" id="ARBA00004651"/>
    </source>
</evidence>
<evidence type="ECO:0000256" key="7">
    <source>
        <dbReference type="SAM" id="Phobius"/>
    </source>
</evidence>
<dbReference type="InterPro" id="IPR051907">
    <property type="entry name" value="DoxX-like_oxidoreductase"/>
</dbReference>
<name>D1A9A6_THECD</name>
<dbReference type="RefSeq" id="WP_012851586.1">
    <property type="nucleotide sequence ID" value="NC_013510.1"/>
</dbReference>